<sequence>MNLQPLALHGHMKPVTQVKFNTEGDLIFSVAKEPKISVWRTKTGERLGTYNGHKSVAACDVNRSSTLLATAGFDFKTMLWNVETGAELATIEHLAPTRACGFSHDDSTLMVVTDKKAGQKGKIQLFNLPGSLGVEEVRTKFNPVAEFQCDEAIQYAEWGPTNQHIYAGLDDGSVIIVDAETMREVRSAISVHKKEICRLHFDPNYYTLATCSKDNTAKLLDSRDLKVIQTYESDVPVNDVSISPNGDQIVLGGGMDAQDVTVAGGQSKFEVKFYHKVHGSSLGQIKCHFGTINSVAFHPSGLGFASGAVDGFIKLHTFDESYSSTPGAKAMWPEEDETAEEE</sequence>
<dbReference type="EMBL" id="CYKH01001783">
    <property type="protein sequence ID" value="CUG90006.1"/>
    <property type="molecule type" value="Genomic_DNA"/>
</dbReference>
<evidence type="ECO:0000256" key="1">
    <source>
        <dbReference type="ARBA" id="ARBA00022490"/>
    </source>
</evidence>
<reference evidence="11" key="1">
    <citation type="submission" date="2015-09" db="EMBL/GenBank/DDBJ databases">
        <authorList>
            <consortium name="Pathogen Informatics"/>
        </authorList>
    </citation>
    <scope>NUCLEOTIDE SEQUENCE [LARGE SCALE GENOMIC DNA]</scope>
    <source>
        <strain evidence="11">Lake Konstanz</strain>
    </source>
</reference>
<comment type="function">
    <text evidence="7">Component of the eukaryotic translation initiation factor 3 (eIF-3) complex, which is involved in protein synthesis of a specialized repertoire of mRNAs and, together with other initiation factors, stimulates binding of mRNA and methionyl-tRNAi to the 40S ribosome. The eIF-3 complex specifically targets and initiates translation of a subset of mRNAs involved in cell proliferation.</text>
</comment>
<evidence type="ECO:0000256" key="8">
    <source>
        <dbReference type="PROSITE-ProRule" id="PRU00221"/>
    </source>
</evidence>
<dbReference type="GO" id="GO:0033290">
    <property type="term" value="C:eukaryotic 48S preinitiation complex"/>
    <property type="evidence" value="ECO:0007669"/>
    <property type="project" value="UniProtKB-UniRule"/>
</dbReference>
<comment type="similarity">
    <text evidence="7">Belongs to the eIF-3 subunit I family.</text>
</comment>
<accession>A0A0S4JEJ1</accession>
<protein>
    <recommendedName>
        <fullName evidence="7">Eukaryotic translation initiation factor 3 subunit I</fullName>
        <shortName evidence="7">eIF3i</shortName>
    </recommendedName>
</protein>
<keyword evidence="5 7" id="KW-0648">Protein biosynthesis</keyword>
<dbReference type="InterPro" id="IPR001680">
    <property type="entry name" value="WD40_rpt"/>
</dbReference>
<dbReference type="HAMAP" id="MF_03008">
    <property type="entry name" value="eIF3i"/>
    <property type="match status" value="1"/>
</dbReference>
<evidence type="ECO:0000256" key="2">
    <source>
        <dbReference type="ARBA" id="ARBA00022540"/>
    </source>
</evidence>
<dbReference type="AlphaFoldDB" id="A0A0S4JEJ1"/>
<dbReference type="GO" id="GO:0071541">
    <property type="term" value="C:eukaryotic translation initiation factor 3 complex, eIF3m"/>
    <property type="evidence" value="ECO:0007669"/>
    <property type="project" value="TreeGrafter"/>
</dbReference>
<evidence type="ECO:0000256" key="5">
    <source>
        <dbReference type="ARBA" id="ARBA00022917"/>
    </source>
</evidence>
<comment type="similarity">
    <text evidence="6">Belongs to the WD repeat STRAP family.</text>
</comment>
<dbReference type="PANTHER" id="PTHR19877:SF1">
    <property type="entry name" value="EUKARYOTIC TRANSLATION INITIATION FACTOR 3 SUBUNIT I"/>
    <property type="match status" value="1"/>
</dbReference>
<dbReference type="InterPro" id="IPR036322">
    <property type="entry name" value="WD40_repeat_dom_sf"/>
</dbReference>
<dbReference type="SUPFAM" id="SSF50978">
    <property type="entry name" value="WD40 repeat-like"/>
    <property type="match status" value="1"/>
</dbReference>
<dbReference type="PROSITE" id="PS50082">
    <property type="entry name" value="WD_REPEATS_2"/>
    <property type="match status" value="1"/>
</dbReference>
<proteinExistence type="inferred from homology"/>
<dbReference type="GO" id="GO:0001732">
    <property type="term" value="P:formation of cytoplasmic translation initiation complex"/>
    <property type="evidence" value="ECO:0007669"/>
    <property type="project" value="UniProtKB-UniRule"/>
</dbReference>
<keyword evidence="2 7" id="KW-0396">Initiation factor</keyword>
<dbReference type="OrthoDB" id="24966at2759"/>
<evidence type="ECO:0000256" key="9">
    <source>
        <dbReference type="SAM" id="MobiDB-lite"/>
    </source>
</evidence>
<dbReference type="Gene3D" id="2.130.10.10">
    <property type="entry name" value="YVTN repeat-like/Quinoprotein amine dehydrogenase"/>
    <property type="match status" value="1"/>
</dbReference>
<keyword evidence="1 7" id="KW-0963">Cytoplasm</keyword>
<keyword evidence="3 8" id="KW-0853">WD repeat</keyword>
<keyword evidence="11" id="KW-1185">Reference proteome</keyword>
<dbReference type="Pfam" id="PF24805">
    <property type="entry name" value="EIF3I"/>
    <property type="match status" value="1"/>
</dbReference>
<feature type="region of interest" description="Disordered" evidence="9">
    <location>
        <begin position="323"/>
        <end position="342"/>
    </location>
</feature>
<dbReference type="GO" id="GO:0016282">
    <property type="term" value="C:eukaryotic 43S preinitiation complex"/>
    <property type="evidence" value="ECO:0007669"/>
    <property type="project" value="UniProtKB-UniRule"/>
</dbReference>
<gene>
    <name evidence="10" type="ORF">BSAL_24530</name>
</gene>
<dbReference type="PANTHER" id="PTHR19877">
    <property type="entry name" value="EUKARYOTIC TRANSLATION INITIATION FACTOR 3 SUBUNIT I"/>
    <property type="match status" value="1"/>
</dbReference>
<evidence type="ECO:0000256" key="4">
    <source>
        <dbReference type="ARBA" id="ARBA00022737"/>
    </source>
</evidence>
<evidence type="ECO:0000313" key="10">
    <source>
        <dbReference type="EMBL" id="CUG90006.1"/>
    </source>
</evidence>
<dbReference type="PROSITE" id="PS50294">
    <property type="entry name" value="WD_REPEATS_REGION"/>
    <property type="match status" value="1"/>
</dbReference>
<dbReference type="GO" id="GO:0003723">
    <property type="term" value="F:RNA binding"/>
    <property type="evidence" value="ECO:0007669"/>
    <property type="project" value="TreeGrafter"/>
</dbReference>
<feature type="repeat" description="WD" evidence="8">
    <location>
        <begin position="8"/>
        <end position="49"/>
    </location>
</feature>
<dbReference type="InterPro" id="IPR027525">
    <property type="entry name" value="eIF3i"/>
</dbReference>
<evidence type="ECO:0000313" key="11">
    <source>
        <dbReference type="Proteomes" id="UP000051952"/>
    </source>
</evidence>
<dbReference type="SMART" id="SM00320">
    <property type="entry name" value="WD40"/>
    <property type="match status" value="7"/>
</dbReference>
<dbReference type="VEuPathDB" id="TriTrypDB:BSAL_24530"/>
<dbReference type="Proteomes" id="UP000051952">
    <property type="component" value="Unassembled WGS sequence"/>
</dbReference>
<evidence type="ECO:0000256" key="6">
    <source>
        <dbReference type="ARBA" id="ARBA00038394"/>
    </source>
</evidence>
<feature type="compositionally biased region" description="Acidic residues" evidence="9">
    <location>
        <begin position="333"/>
        <end position="342"/>
    </location>
</feature>
<comment type="subunit">
    <text evidence="7">Component of the eukaryotic translation initiation factor 3 (eIF-3) complex.</text>
</comment>
<keyword evidence="4" id="KW-0677">Repeat</keyword>
<evidence type="ECO:0000256" key="7">
    <source>
        <dbReference type="HAMAP-Rule" id="MF_03008"/>
    </source>
</evidence>
<dbReference type="GO" id="GO:0003743">
    <property type="term" value="F:translation initiation factor activity"/>
    <property type="evidence" value="ECO:0007669"/>
    <property type="project" value="UniProtKB-UniRule"/>
</dbReference>
<dbReference type="InterPro" id="IPR015943">
    <property type="entry name" value="WD40/YVTN_repeat-like_dom_sf"/>
</dbReference>
<evidence type="ECO:0000256" key="3">
    <source>
        <dbReference type="ARBA" id="ARBA00022574"/>
    </source>
</evidence>
<name>A0A0S4JEJ1_BODSA</name>
<dbReference type="OMA" id="HERAITC"/>
<dbReference type="CDD" id="cd00200">
    <property type="entry name" value="WD40"/>
    <property type="match status" value="1"/>
</dbReference>
<organism evidence="10 11">
    <name type="scientific">Bodo saltans</name>
    <name type="common">Flagellated protozoan</name>
    <dbReference type="NCBI Taxonomy" id="75058"/>
    <lineage>
        <taxon>Eukaryota</taxon>
        <taxon>Discoba</taxon>
        <taxon>Euglenozoa</taxon>
        <taxon>Kinetoplastea</taxon>
        <taxon>Metakinetoplastina</taxon>
        <taxon>Eubodonida</taxon>
        <taxon>Bodonidae</taxon>
        <taxon>Bodo</taxon>
    </lineage>
</organism>
<comment type="subcellular location">
    <subcellularLocation>
        <location evidence="7">Cytoplasm</location>
    </subcellularLocation>
</comment>